<name>A0A212QRR3_9CHLR</name>
<evidence type="ECO:0000313" key="2">
    <source>
        <dbReference type="EMBL" id="SNB62272.1"/>
    </source>
</evidence>
<dbReference type="InParanoid" id="A0A212QRR3"/>
<feature type="transmembrane region" description="Helical" evidence="1">
    <location>
        <begin position="52"/>
        <end position="69"/>
    </location>
</feature>
<feature type="transmembrane region" description="Helical" evidence="1">
    <location>
        <begin position="110"/>
        <end position="131"/>
    </location>
</feature>
<evidence type="ECO:0000313" key="3">
    <source>
        <dbReference type="Proteomes" id="UP000197025"/>
    </source>
</evidence>
<proteinExistence type="predicted"/>
<reference evidence="3" key="1">
    <citation type="submission" date="2017-06" db="EMBL/GenBank/DDBJ databases">
        <authorList>
            <person name="Varghese N."/>
            <person name="Submissions S."/>
        </authorList>
    </citation>
    <scope>NUCLEOTIDE SEQUENCE [LARGE SCALE GENOMIC DNA]</scope>
    <source>
        <strain evidence="3">JAD2</strain>
    </source>
</reference>
<protein>
    <recommendedName>
        <fullName evidence="4">DUF3054 domain-containing protein</fullName>
    </recommendedName>
</protein>
<dbReference type="InterPro" id="IPR021414">
    <property type="entry name" value="DUF3054"/>
</dbReference>
<dbReference type="PANTHER" id="PTHR35283:SF3">
    <property type="entry name" value="T12C22.21 PROTEIN"/>
    <property type="match status" value="1"/>
</dbReference>
<feature type="transmembrane region" description="Helical" evidence="1">
    <location>
        <begin position="12"/>
        <end position="32"/>
    </location>
</feature>
<keyword evidence="1" id="KW-1133">Transmembrane helix</keyword>
<keyword evidence="1" id="KW-0472">Membrane</keyword>
<evidence type="ECO:0000256" key="1">
    <source>
        <dbReference type="SAM" id="Phobius"/>
    </source>
</evidence>
<keyword evidence="3" id="KW-1185">Reference proteome</keyword>
<dbReference type="Pfam" id="PF11255">
    <property type="entry name" value="DUF3054"/>
    <property type="match status" value="1"/>
</dbReference>
<sequence length="145" mass="15606">MDRPELREEPMTRWSGVALGGDLLLFLIFAAMGRASHGLLLEGPPLWGVVRAALPFALAWLVLIPLFGGHRPDPSATFARVGVRTGLAWLGAWALGLALRSLLLGRPAPLAFALITLIGNGALLLAWRLLLHAALRRRAAPEALR</sequence>
<gene>
    <name evidence="2" type="ORF">SAMN02746019_00004790</name>
</gene>
<dbReference type="PANTHER" id="PTHR35283">
    <property type="entry name" value="T12C22.21 PROTEIN"/>
    <property type="match status" value="1"/>
</dbReference>
<dbReference type="EMBL" id="FYEK01000022">
    <property type="protein sequence ID" value="SNB62272.1"/>
    <property type="molecule type" value="Genomic_DNA"/>
</dbReference>
<feature type="transmembrane region" description="Helical" evidence="1">
    <location>
        <begin position="81"/>
        <end position="104"/>
    </location>
</feature>
<dbReference type="Proteomes" id="UP000197025">
    <property type="component" value="Unassembled WGS sequence"/>
</dbReference>
<evidence type="ECO:0008006" key="4">
    <source>
        <dbReference type="Google" id="ProtNLM"/>
    </source>
</evidence>
<organism evidence="2 3">
    <name type="scientific">Thermoflexus hugenholtzii JAD2</name>
    <dbReference type="NCBI Taxonomy" id="877466"/>
    <lineage>
        <taxon>Bacteria</taxon>
        <taxon>Bacillati</taxon>
        <taxon>Chloroflexota</taxon>
        <taxon>Thermoflexia</taxon>
        <taxon>Thermoflexales</taxon>
        <taxon>Thermoflexaceae</taxon>
        <taxon>Thermoflexus</taxon>
    </lineage>
</organism>
<accession>A0A212QRR3</accession>
<keyword evidence="1" id="KW-0812">Transmembrane</keyword>
<dbReference type="AlphaFoldDB" id="A0A212QRR3"/>